<evidence type="ECO:0000256" key="6">
    <source>
        <dbReference type="ARBA" id="ARBA00022840"/>
    </source>
</evidence>
<protein>
    <recommendedName>
        <fullName evidence="1">non-specific serine/threonine protein kinase</fullName>
        <ecNumber evidence="1">2.7.11.1</ecNumber>
    </recommendedName>
</protein>
<keyword evidence="10" id="KW-0812">Transmembrane</keyword>
<evidence type="ECO:0000256" key="5">
    <source>
        <dbReference type="ARBA" id="ARBA00022777"/>
    </source>
</evidence>
<evidence type="ECO:0000256" key="3">
    <source>
        <dbReference type="ARBA" id="ARBA00022679"/>
    </source>
</evidence>
<feature type="compositionally biased region" description="Polar residues" evidence="9">
    <location>
        <begin position="691"/>
        <end position="709"/>
    </location>
</feature>
<dbReference type="InterPro" id="IPR005543">
    <property type="entry name" value="PASTA_dom"/>
</dbReference>
<evidence type="ECO:0000256" key="4">
    <source>
        <dbReference type="ARBA" id="ARBA00022741"/>
    </source>
</evidence>
<feature type="domain" description="PASTA" evidence="12">
    <location>
        <begin position="579"/>
        <end position="646"/>
    </location>
</feature>
<feature type="domain" description="Protein kinase" evidence="11">
    <location>
        <begin position="49"/>
        <end position="314"/>
    </location>
</feature>
<organism evidence="13 14">
    <name type="scientific">Corynebacterium variabile (strain DSM 44702 / CIP 107183 / JCM 12073 / NCIMB 30131)</name>
    <name type="common">Corynebacterium mooreparkense</name>
    <dbReference type="NCBI Taxonomy" id="858619"/>
    <lineage>
        <taxon>Bacteria</taxon>
        <taxon>Bacillati</taxon>
        <taxon>Actinomycetota</taxon>
        <taxon>Actinomycetes</taxon>
        <taxon>Mycobacteriales</taxon>
        <taxon>Corynebacteriaceae</taxon>
        <taxon>Corynebacterium</taxon>
    </lineage>
</organism>
<dbReference type="PANTHER" id="PTHR43289:SF34">
    <property type="entry name" value="SERINE_THREONINE-PROTEIN KINASE YBDM-RELATED"/>
    <property type="match status" value="1"/>
</dbReference>
<dbReference type="eggNOG" id="COG2815">
    <property type="taxonomic scope" value="Bacteria"/>
</dbReference>
<keyword evidence="6" id="KW-0067">ATP-binding</keyword>
<dbReference type="InterPro" id="IPR000719">
    <property type="entry name" value="Prot_kinase_dom"/>
</dbReference>
<dbReference type="HOGENOM" id="CLU_000288_135_2_11"/>
<dbReference type="NCBIfam" id="NF033483">
    <property type="entry name" value="PknB_PASTA_kin"/>
    <property type="match status" value="1"/>
</dbReference>
<keyword evidence="4" id="KW-0547">Nucleotide-binding</keyword>
<dbReference type="SUPFAM" id="SSF56112">
    <property type="entry name" value="Protein kinase-like (PK-like)"/>
    <property type="match status" value="1"/>
</dbReference>
<feature type="region of interest" description="Disordered" evidence="9">
    <location>
        <begin position="667"/>
        <end position="709"/>
    </location>
</feature>
<evidence type="ECO:0000256" key="2">
    <source>
        <dbReference type="ARBA" id="ARBA00022527"/>
    </source>
</evidence>
<dbReference type="AlphaFoldDB" id="G0HEB0"/>
<evidence type="ECO:0000259" key="11">
    <source>
        <dbReference type="PROSITE" id="PS50011"/>
    </source>
</evidence>
<sequence length="771" mass="81593">MLLSLLTSTTLTALPRIIAGYPSVPDTSGGDPPTVAAQLQAGDLLDGRYRIGASIAHGGMSTVYHCIDTRLDRDLAAKVMDPALAADPAARTRFEREARAVARLDHPCLVNVFDQGTDERADGDLVFLIMELVPGGTLRELLRERGPMPPHAALAVTEPVLQALALAHREGMVHRDVKPDNVLIRDDHQVKLADFGLVRASRQQSAAGGGPVIGTAAYLSPEQVQGRSTGPQSDVYSAGVMLFELLTGRPPFRGATPRDTAAMRLDQDVPAPSTVIAGVPRELDDLVLTATRRNPVQRFEDGAQFLEAVRDTVLDLGLPAFRVPVPENSAVHRALAGSVFSDRLSWDDAAMATSMVPPVTGVPDNPDQHTAQTRYQEPEPPRDGERQGEPRTGHPTHVTRRVPEPVPAPPGPPLSNRRPARTVLWTVLVLVMVIAVAVGSWWVASGRYGEVPQVLGQDITGARSAVEQAGFTSTVSEIWSDDDPADAVTGTDPETGERVVRGSEVAVLVSKGQPTVPEPSDSDTLASYQAKLQDRSLTWTVGADVWDDDAPAGVVAKVSPTSGTTVDTGTEVTVQVSKGPRPVKVPGVSGMTEKKATQTLENAGLKVSGTTEAFDADVDGGDVISTDPDTDTEVPSGSEVRLVISSAVTVPDLSGKSMEDAAEALRDAGLNPVTGEAVSDTDEDAGKVAETSPSSGTRLDPSRNTTVTLHPSDQVKVPFVIGKTAKDARKDLEKEGFEVKIDGRSGGRVISQSPGPRTRVTEGTTVTLRTI</sequence>
<dbReference type="EMBL" id="CP002917">
    <property type="protein sequence ID" value="AEK36502.1"/>
    <property type="molecule type" value="Genomic_DNA"/>
</dbReference>
<feature type="compositionally biased region" description="Pro residues" evidence="9">
    <location>
        <begin position="404"/>
        <end position="413"/>
    </location>
</feature>
<dbReference type="PANTHER" id="PTHR43289">
    <property type="entry name" value="MITOGEN-ACTIVATED PROTEIN KINASE KINASE KINASE 20-RELATED"/>
    <property type="match status" value="1"/>
</dbReference>
<gene>
    <name evidence="13" type="primary">pknL</name>
    <name evidence="13" type="ordered locus">CVAR_1146</name>
</gene>
<dbReference type="PROSITE" id="PS51178">
    <property type="entry name" value="PASTA"/>
    <property type="match status" value="5"/>
</dbReference>
<evidence type="ECO:0000256" key="9">
    <source>
        <dbReference type="SAM" id="MobiDB-lite"/>
    </source>
</evidence>
<dbReference type="FunFam" id="1.10.510.10:FF:000021">
    <property type="entry name" value="Serine/threonine protein kinase"/>
    <property type="match status" value="1"/>
</dbReference>
<dbReference type="FunFam" id="3.30.200.20:FF:000035">
    <property type="entry name" value="Serine/threonine protein kinase Stk1"/>
    <property type="match status" value="1"/>
</dbReference>
<keyword evidence="10" id="KW-1133">Transmembrane helix</keyword>
<feature type="compositionally biased region" description="Basic and acidic residues" evidence="9">
    <location>
        <begin position="376"/>
        <end position="392"/>
    </location>
</feature>
<dbReference type="PROSITE" id="PS50011">
    <property type="entry name" value="PROTEIN_KINASE_DOM"/>
    <property type="match status" value="1"/>
</dbReference>
<evidence type="ECO:0000256" key="8">
    <source>
        <dbReference type="ARBA" id="ARBA00048679"/>
    </source>
</evidence>
<reference evidence="13 14" key="1">
    <citation type="journal article" date="2011" name="BMC Genomics">
        <title>Complete genome sequence of Corynebacterium variabile DSM 44702 isolated from the surface of smear-ripened cheeses and insights into cheese ripening and flavor generation.</title>
        <authorList>
            <person name="Schroeder J."/>
            <person name="Maus I."/>
            <person name="Trost E."/>
            <person name="Tauch A."/>
        </authorList>
    </citation>
    <scope>NUCLEOTIDE SEQUENCE [LARGE SCALE GENOMIC DNA]</scope>
    <source>
        <strain evidence="14">DSM 44702 / JCM 12073 / NCIMB 30131</strain>
    </source>
</reference>
<keyword evidence="2 13" id="KW-0723">Serine/threonine-protein kinase</keyword>
<dbReference type="Gene3D" id="1.10.510.10">
    <property type="entry name" value="Transferase(Phosphotransferase) domain 1"/>
    <property type="match status" value="1"/>
</dbReference>
<feature type="transmembrane region" description="Helical" evidence="10">
    <location>
        <begin position="423"/>
        <end position="444"/>
    </location>
</feature>
<dbReference type="Proteomes" id="UP000006659">
    <property type="component" value="Chromosome"/>
</dbReference>
<comment type="catalytic activity">
    <reaction evidence="7">
        <text>L-threonyl-[protein] + ATP = O-phospho-L-threonyl-[protein] + ADP + H(+)</text>
        <dbReference type="Rhea" id="RHEA:46608"/>
        <dbReference type="Rhea" id="RHEA-COMP:11060"/>
        <dbReference type="Rhea" id="RHEA-COMP:11605"/>
        <dbReference type="ChEBI" id="CHEBI:15378"/>
        <dbReference type="ChEBI" id="CHEBI:30013"/>
        <dbReference type="ChEBI" id="CHEBI:30616"/>
        <dbReference type="ChEBI" id="CHEBI:61977"/>
        <dbReference type="ChEBI" id="CHEBI:456216"/>
        <dbReference type="EC" id="2.7.11.1"/>
    </reaction>
</comment>
<dbReference type="Gene3D" id="3.30.200.20">
    <property type="entry name" value="Phosphorylase Kinase, domain 1"/>
    <property type="match status" value="1"/>
</dbReference>
<feature type="domain" description="PASTA" evidence="12">
    <location>
        <begin position="512"/>
        <end position="578"/>
    </location>
</feature>
<dbReference type="CDD" id="cd06577">
    <property type="entry name" value="PASTA_pknB"/>
    <property type="match status" value="5"/>
</dbReference>
<feature type="region of interest" description="Disordered" evidence="9">
    <location>
        <begin position="355"/>
        <end position="418"/>
    </location>
</feature>
<feature type="domain" description="PASTA" evidence="12">
    <location>
        <begin position="647"/>
        <end position="710"/>
    </location>
</feature>
<keyword evidence="5 13" id="KW-0418">Kinase</keyword>
<evidence type="ECO:0000256" key="7">
    <source>
        <dbReference type="ARBA" id="ARBA00047899"/>
    </source>
</evidence>
<evidence type="ECO:0000259" key="12">
    <source>
        <dbReference type="PROSITE" id="PS51178"/>
    </source>
</evidence>
<accession>G0HEB0</accession>
<dbReference type="GO" id="GO:0004674">
    <property type="term" value="F:protein serine/threonine kinase activity"/>
    <property type="evidence" value="ECO:0007669"/>
    <property type="project" value="UniProtKB-KW"/>
</dbReference>
<dbReference type="Pfam" id="PF00069">
    <property type="entry name" value="Pkinase"/>
    <property type="match status" value="1"/>
</dbReference>
<proteinExistence type="predicted"/>
<dbReference type="PROSITE" id="PS00108">
    <property type="entry name" value="PROTEIN_KINASE_ST"/>
    <property type="match status" value="1"/>
</dbReference>
<dbReference type="eggNOG" id="COG0515">
    <property type="taxonomic scope" value="Bacteria"/>
</dbReference>
<dbReference type="GO" id="GO:0045717">
    <property type="term" value="P:negative regulation of fatty acid biosynthetic process"/>
    <property type="evidence" value="ECO:0007669"/>
    <property type="project" value="UniProtKB-ARBA"/>
</dbReference>
<dbReference type="EC" id="2.7.11.1" evidence="1"/>
<dbReference type="SMART" id="SM00220">
    <property type="entry name" value="S_TKc"/>
    <property type="match status" value="1"/>
</dbReference>
<evidence type="ECO:0000256" key="1">
    <source>
        <dbReference type="ARBA" id="ARBA00012513"/>
    </source>
</evidence>
<dbReference type="KEGG" id="cva:CVAR_1146"/>
<feature type="domain" description="PASTA" evidence="12">
    <location>
        <begin position="445"/>
        <end position="511"/>
    </location>
</feature>
<dbReference type="Pfam" id="PF03793">
    <property type="entry name" value="PASTA"/>
    <property type="match status" value="5"/>
</dbReference>
<dbReference type="InterPro" id="IPR008271">
    <property type="entry name" value="Ser/Thr_kinase_AS"/>
</dbReference>
<dbReference type="InterPro" id="IPR011009">
    <property type="entry name" value="Kinase-like_dom_sf"/>
</dbReference>
<dbReference type="Gene3D" id="3.30.10.20">
    <property type="match status" value="5"/>
</dbReference>
<name>G0HEB0_CORVD</name>
<keyword evidence="10" id="KW-0472">Membrane</keyword>
<evidence type="ECO:0000313" key="13">
    <source>
        <dbReference type="EMBL" id="AEK36502.1"/>
    </source>
</evidence>
<dbReference type="SMART" id="SM00740">
    <property type="entry name" value="PASTA"/>
    <property type="match status" value="5"/>
</dbReference>
<evidence type="ECO:0000256" key="10">
    <source>
        <dbReference type="SAM" id="Phobius"/>
    </source>
</evidence>
<dbReference type="STRING" id="858619.CVAR_1146"/>
<keyword evidence="3 13" id="KW-0808">Transferase</keyword>
<feature type="domain" description="PASTA" evidence="12">
    <location>
        <begin position="711"/>
        <end position="771"/>
    </location>
</feature>
<dbReference type="CDD" id="cd14014">
    <property type="entry name" value="STKc_PknB_like"/>
    <property type="match status" value="1"/>
</dbReference>
<dbReference type="SUPFAM" id="SSF54184">
    <property type="entry name" value="Penicillin-binding protein 2x (pbp-2x), c-terminal domain"/>
    <property type="match status" value="1"/>
</dbReference>
<comment type="catalytic activity">
    <reaction evidence="8">
        <text>L-seryl-[protein] + ATP = O-phospho-L-seryl-[protein] + ADP + H(+)</text>
        <dbReference type="Rhea" id="RHEA:17989"/>
        <dbReference type="Rhea" id="RHEA-COMP:9863"/>
        <dbReference type="Rhea" id="RHEA-COMP:11604"/>
        <dbReference type="ChEBI" id="CHEBI:15378"/>
        <dbReference type="ChEBI" id="CHEBI:29999"/>
        <dbReference type="ChEBI" id="CHEBI:30616"/>
        <dbReference type="ChEBI" id="CHEBI:83421"/>
        <dbReference type="ChEBI" id="CHEBI:456216"/>
        <dbReference type="EC" id="2.7.11.1"/>
    </reaction>
</comment>
<dbReference type="GO" id="GO:0106310">
    <property type="term" value="F:protein serine kinase activity"/>
    <property type="evidence" value="ECO:0007669"/>
    <property type="project" value="RHEA"/>
</dbReference>
<dbReference type="GO" id="GO:0005524">
    <property type="term" value="F:ATP binding"/>
    <property type="evidence" value="ECO:0007669"/>
    <property type="project" value="UniProtKB-KW"/>
</dbReference>
<evidence type="ECO:0000313" key="14">
    <source>
        <dbReference type="Proteomes" id="UP000006659"/>
    </source>
</evidence>